<evidence type="ECO:0000313" key="9">
    <source>
        <dbReference type="Proteomes" id="UP000244989"/>
    </source>
</evidence>
<evidence type="ECO:0000256" key="3">
    <source>
        <dbReference type="ARBA" id="ARBA00022989"/>
    </source>
</evidence>
<sequence length="125" mass="13887">MTMTSPNDPGRTEDVDPAEAAFDSQPSQPSLPEQKEQPEPEERKIPSSLAGGTWAALIIGALLLILLIVFIVQNQPQVEVNMFAWSWQFPAGIAYLISAIIGALIMALMGGWRMLELRRQIRRSR</sequence>
<feature type="region of interest" description="Disordered" evidence="5">
    <location>
        <begin position="1"/>
        <end position="47"/>
    </location>
</feature>
<accession>A0A2U1T673</accession>
<evidence type="ECO:0000259" key="7">
    <source>
        <dbReference type="Pfam" id="PF06305"/>
    </source>
</evidence>
<dbReference type="Proteomes" id="UP000244989">
    <property type="component" value="Unassembled WGS sequence"/>
</dbReference>
<proteinExistence type="predicted"/>
<evidence type="ECO:0000256" key="2">
    <source>
        <dbReference type="ARBA" id="ARBA00022692"/>
    </source>
</evidence>
<evidence type="ECO:0000256" key="6">
    <source>
        <dbReference type="SAM" id="Phobius"/>
    </source>
</evidence>
<dbReference type="KEGG" id="cyz:C3B44_04365"/>
<comment type="caution">
    <text evidence="8">The sequence shown here is derived from an EMBL/GenBank/DDBJ whole genome shotgun (WGS) entry which is preliminary data.</text>
</comment>
<keyword evidence="3 6" id="KW-1133">Transmembrane helix</keyword>
<reference evidence="9" key="1">
    <citation type="submission" date="2018-04" db="EMBL/GenBank/DDBJ databases">
        <authorList>
            <person name="Liu S."/>
            <person name="Wang Z."/>
            <person name="Li J."/>
        </authorList>
    </citation>
    <scope>NUCLEOTIDE SEQUENCE [LARGE SCALE GENOMIC DNA]</scope>
    <source>
        <strain evidence="9">2189</strain>
    </source>
</reference>
<dbReference type="OrthoDB" id="4427099at2"/>
<evidence type="ECO:0000256" key="1">
    <source>
        <dbReference type="ARBA" id="ARBA00022475"/>
    </source>
</evidence>
<dbReference type="EMBL" id="QEEZ01000011">
    <property type="protein sequence ID" value="PWC01504.1"/>
    <property type="molecule type" value="Genomic_DNA"/>
</dbReference>
<feature type="compositionally biased region" description="Basic and acidic residues" evidence="5">
    <location>
        <begin position="33"/>
        <end position="45"/>
    </location>
</feature>
<name>A0A2U1T673_9CORY</name>
<dbReference type="InterPro" id="IPR010445">
    <property type="entry name" value="LapA_dom"/>
</dbReference>
<keyword evidence="1" id="KW-1003">Cell membrane</keyword>
<gene>
    <name evidence="8" type="ORF">DF222_06810</name>
</gene>
<protein>
    <submittedName>
        <fullName evidence="8">DUF1049 domain-containing protein</fullName>
    </submittedName>
</protein>
<feature type="transmembrane region" description="Helical" evidence="6">
    <location>
        <begin position="53"/>
        <end position="72"/>
    </location>
</feature>
<organism evidence="8 9">
    <name type="scientific">Corynebacterium yudongzhengii</name>
    <dbReference type="NCBI Taxonomy" id="2080740"/>
    <lineage>
        <taxon>Bacteria</taxon>
        <taxon>Bacillati</taxon>
        <taxon>Actinomycetota</taxon>
        <taxon>Actinomycetes</taxon>
        <taxon>Mycobacteriales</taxon>
        <taxon>Corynebacteriaceae</taxon>
        <taxon>Corynebacterium</taxon>
    </lineage>
</organism>
<keyword evidence="4 6" id="KW-0472">Membrane</keyword>
<feature type="transmembrane region" description="Helical" evidence="6">
    <location>
        <begin position="92"/>
        <end position="115"/>
    </location>
</feature>
<evidence type="ECO:0000256" key="5">
    <source>
        <dbReference type="SAM" id="MobiDB-lite"/>
    </source>
</evidence>
<keyword evidence="9" id="KW-1185">Reference proteome</keyword>
<dbReference type="AlphaFoldDB" id="A0A2U1T673"/>
<dbReference type="Pfam" id="PF06305">
    <property type="entry name" value="LapA_dom"/>
    <property type="match status" value="1"/>
</dbReference>
<feature type="domain" description="Lipopolysaccharide assembly protein A" evidence="7">
    <location>
        <begin position="73"/>
        <end position="124"/>
    </location>
</feature>
<keyword evidence="2 6" id="KW-0812">Transmembrane</keyword>
<evidence type="ECO:0000256" key="4">
    <source>
        <dbReference type="ARBA" id="ARBA00023136"/>
    </source>
</evidence>
<dbReference type="GO" id="GO:0005886">
    <property type="term" value="C:plasma membrane"/>
    <property type="evidence" value="ECO:0007669"/>
    <property type="project" value="InterPro"/>
</dbReference>
<evidence type="ECO:0000313" key="8">
    <source>
        <dbReference type="EMBL" id="PWC01504.1"/>
    </source>
</evidence>